<dbReference type="InterPro" id="IPR053196">
    <property type="entry name" value="Lipoprotein_YbaY-like"/>
</dbReference>
<feature type="compositionally biased region" description="Polar residues" evidence="1">
    <location>
        <begin position="30"/>
        <end position="48"/>
    </location>
</feature>
<dbReference type="PROSITE" id="PS51257">
    <property type="entry name" value="PROKAR_LIPOPROTEIN"/>
    <property type="match status" value="1"/>
</dbReference>
<evidence type="ECO:0000256" key="1">
    <source>
        <dbReference type="SAM" id="MobiDB-lite"/>
    </source>
</evidence>
<organism evidence="2 3">
    <name type="scientific">Isoalcanivorax beigongshangi</name>
    <dbReference type="NCBI Taxonomy" id="3238810"/>
    <lineage>
        <taxon>Bacteria</taxon>
        <taxon>Pseudomonadati</taxon>
        <taxon>Pseudomonadota</taxon>
        <taxon>Gammaproteobacteria</taxon>
        <taxon>Oceanospirillales</taxon>
        <taxon>Alcanivoracaceae</taxon>
        <taxon>Isoalcanivorax</taxon>
    </lineage>
</organism>
<comment type="caution">
    <text evidence="2">The sequence shown here is derived from an EMBL/GenBank/DDBJ whole genome shotgun (WGS) entry which is preliminary data.</text>
</comment>
<reference evidence="2 3" key="1">
    <citation type="submission" date="2024-07" db="EMBL/GenBank/DDBJ databases">
        <authorList>
            <person name="Ren Q."/>
        </authorList>
    </citation>
    <scope>NUCLEOTIDE SEQUENCE [LARGE SCALE GENOMIC DNA]</scope>
    <source>
        <strain evidence="2 3">REN37</strain>
    </source>
</reference>
<evidence type="ECO:0000313" key="3">
    <source>
        <dbReference type="Proteomes" id="UP001562065"/>
    </source>
</evidence>
<dbReference type="PANTHER" id="PTHR38013:SF1">
    <property type="entry name" value="GLYCOPROTEIN_POLYSACCHARIDE METABOLISM"/>
    <property type="match status" value="1"/>
</dbReference>
<keyword evidence="3" id="KW-1185">Reference proteome</keyword>
<keyword evidence="2" id="KW-0449">Lipoprotein</keyword>
<proteinExistence type="predicted"/>
<dbReference type="PANTHER" id="PTHR38013">
    <property type="entry name" value="GLYCOPROTEIN/POLYSACCHARIDE METABOLISM"/>
    <property type="match status" value="1"/>
</dbReference>
<dbReference type="Proteomes" id="UP001562065">
    <property type="component" value="Unassembled WGS sequence"/>
</dbReference>
<sequence>MSQRTGLWASALVLGTTLALSGCDKPASKPSGNTETSAQGSSSESNVPTAKRVLKGEVIYREREALREGSELRVQLNDVSRADAPSRLISEQVISTRGQVPIAFELHYDEADLTRGFTYSVGASIRDPEGDLRWISMDHNDPKLEVGKDPAAMEIMLGKVTDPDERILPDEAVWSEPWDKARERGVTFRAVGNEPGWYLEVSGKKHLKLVMDYGEKVAETDSFQLRPVENGDEYRAELAGNPIRVVALRKGCEDDMSGEAFSYTVEVELDGQNYKGCGRTL</sequence>
<dbReference type="Pfam" id="PF09619">
    <property type="entry name" value="YscW"/>
    <property type="match status" value="1"/>
</dbReference>
<dbReference type="EMBL" id="JBGCUO010000001">
    <property type="protein sequence ID" value="MEY1660642.1"/>
    <property type="molecule type" value="Genomic_DNA"/>
</dbReference>
<accession>A0ABV4ADZ0</accession>
<name>A0ABV4ADZ0_9GAMM</name>
<dbReference type="RefSeq" id="WP_369453888.1">
    <property type="nucleotide sequence ID" value="NZ_JBGCUO010000001.1"/>
</dbReference>
<evidence type="ECO:0000313" key="2">
    <source>
        <dbReference type="EMBL" id="MEY1660642.1"/>
    </source>
</evidence>
<protein>
    <submittedName>
        <fullName evidence="2">YbaY family lipoprotein</fullName>
    </submittedName>
</protein>
<feature type="region of interest" description="Disordered" evidence="1">
    <location>
        <begin position="23"/>
        <end position="48"/>
    </location>
</feature>
<dbReference type="InterPro" id="IPR039366">
    <property type="entry name" value="Pilotin"/>
</dbReference>
<gene>
    <name evidence="2" type="ORF">AB5I84_00600</name>
</gene>